<feature type="transmembrane region" description="Helical" evidence="6">
    <location>
        <begin position="247"/>
        <end position="266"/>
    </location>
</feature>
<dbReference type="InterPro" id="IPR053160">
    <property type="entry name" value="MFS_DHA3_Transporter"/>
</dbReference>
<feature type="transmembrane region" description="Helical" evidence="6">
    <location>
        <begin position="278"/>
        <end position="304"/>
    </location>
</feature>
<reference evidence="8 9" key="1">
    <citation type="journal article" date="2021" name="Int. J. Syst. Evol. Microbiol.">
        <title>Clostridium zeae sp. nov., isolated from corn silage.</title>
        <authorList>
            <person name="Kobayashi H."/>
            <person name="Tanizawa Y."/>
            <person name="Yagura M."/>
            <person name="Sakamoto M."/>
            <person name="Ohkuma M."/>
            <person name="Tohno M."/>
        </authorList>
    </citation>
    <scope>NUCLEOTIDE SEQUENCE [LARGE SCALE GENOMIC DNA]</scope>
    <source>
        <strain evidence="8 9">CSC2</strain>
    </source>
</reference>
<feature type="transmembrane region" description="Helical" evidence="6">
    <location>
        <begin position="142"/>
        <end position="160"/>
    </location>
</feature>
<dbReference type="SUPFAM" id="SSF103473">
    <property type="entry name" value="MFS general substrate transporter"/>
    <property type="match status" value="1"/>
</dbReference>
<dbReference type="PANTHER" id="PTHR23530:SF1">
    <property type="entry name" value="PERMEASE, MAJOR FACILITATOR SUPERFAMILY-RELATED"/>
    <property type="match status" value="1"/>
</dbReference>
<sequence>MMDNELRKNKFFYKSYIISKQSLFIWTVFLIYLKQKGLSYTEIMMLNSISAVITFILEIPSGILADRFSRRKLLLYGEIFKVLSLIIVLCTNNFFVLIFNAIFSGVGDAVISGSDEALIYDSFLKDGKEEFYKEYISVVQMWAFRFSALATLVAGFLYGINYNLPIILSIILQLIAIIFVFQLKDTNNIIRSNNDIKDELNIQLKNIKFLINNKSIIKLFFVYIIMMIIISNINYTSQTFLPSIGLNYSYIGIIFFFFNIIASFGAKYAAKVNLKSNYIILGYCIILIGLCFSNLYLALVLLSISRFINGMVWPILNSDINKRLDTENRATMLSYKSLLIQLSFIIFDPLVGIALDLIGMRYTYALMGILAFIVLLVVIVFRKYLYNKNKTIIS</sequence>
<evidence type="ECO:0000259" key="7">
    <source>
        <dbReference type="PROSITE" id="PS50850"/>
    </source>
</evidence>
<gene>
    <name evidence="8" type="ORF">CSC2_17490</name>
</gene>
<feature type="transmembrane region" description="Helical" evidence="6">
    <location>
        <begin position="215"/>
        <end position="235"/>
    </location>
</feature>
<feature type="transmembrane region" description="Helical" evidence="6">
    <location>
        <begin position="45"/>
        <end position="63"/>
    </location>
</feature>
<evidence type="ECO:0000256" key="5">
    <source>
        <dbReference type="ARBA" id="ARBA00023136"/>
    </source>
</evidence>
<name>A0ABQ1E8X7_9CLOT</name>
<keyword evidence="3 6" id="KW-0812">Transmembrane</keyword>
<evidence type="ECO:0000256" key="4">
    <source>
        <dbReference type="ARBA" id="ARBA00022989"/>
    </source>
</evidence>
<comment type="subcellular location">
    <subcellularLocation>
        <location evidence="1">Cell membrane</location>
        <topology evidence="1">Multi-pass membrane protein</topology>
    </subcellularLocation>
</comment>
<evidence type="ECO:0000256" key="6">
    <source>
        <dbReference type="SAM" id="Phobius"/>
    </source>
</evidence>
<evidence type="ECO:0000256" key="3">
    <source>
        <dbReference type="ARBA" id="ARBA00022692"/>
    </source>
</evidence>
<feature type="transmembrane region" description="Helical" evidence="6">
    <location>
        <begin position="362"/>
        <end position="381"/>
    </location>
</feature>
<organism evidence="8 9">
    <name type="scientific">Clostridium zeae</name>
    <dbReference type="NCBI Taxonomy" id="2759022"/>
    <lineage>
        <taxon>Bacteria</taxon>
        <taxon>Bacillati</taxon>
        <taxon>Bacillota</taxon>
        <taxon>Clostridia</taxon>
        <taxon>Eubacteriales</taxon>
        <taxon>Clostridiaceae</taxon>
        <taxon>Clostridium</taxon>
    </lineage>
</organism>
<keyword evidence="2" id="KW-0813">Transport</keyword>
<feature type="transmembrane region" description="Helical" evidence="6">
    <location>
        <begin position="166"/>
        <end position="183"/>
    </location>
</feature>
<feature type="domain" description="Major facilitator superfamily (MFS) profile" evidence="7">
    <location>
        <begin position="1"/>
        <end position="386"/>
    </location>
</feature>
<comment type="caution">
    <text evidence="8">The sequence shown here is derived from an EMBL/GenBank/DDBJ whole genome shotgun (WGS) entry which is preliminary data.</text>
</comment>
<feature type="transmembrane region" description="Helical" evidence="6">
    <location>
        <begin position="12"/>
        <end position="33"/>
    </location>
</feature>
<dbReference type="Proteomes" id="UP000663802">
    <property type="component" value="Unassembled WGS sequence"/>
</dbReference>
<dbReference type="EMBL" id="BMBA01000001">
    <property type="protein sequence ID" value="GFZ31223.1"/>
    <property type="molecule type" value="Genomic_DNA"/>
</dbReference>
<dbReference type="InterPro" id="IPR036259">
    <property type="entry name" value="MFS_trans_sf"/>
</dbReference>
<evidence type="ECO:0000256" key="2">
    <source>
        <dbReference type="ARBA" id="ARBA00022448"/>
    </source>
</evidence>
<keyword evidence="9" id="KW-1185">Reference proteome</keyword>
<feature type="transmembrane region" description="Helical" evidence="6">
    <location>
        <begin position="83"/>
        <end position="103"/>
    </location>
</feature>
<evidence type="ECO:0000313" key="9">
    <source>
        <dbReference type="Proteomes" id="UP000663802"/>
    </source>
</evidence>
<feature type="transmembrane region" description="Helical" evidence="6">
    <location>
        <begin position="338"/>
        <end position="355"/>
    </location>
</feature>
<dbReference type="RefSeq" id="WP_206869360.1">
    <property type="nucleotide sequence ID" value="NZ_BMBA01000001.1"/>
</dbReference>
<dbReference type="InterPro" id="IPR020846">
    <property type="entry name" value="MFS_dom"/>
</dbReference>
<keyword evidence="5 6" id="KW-0472">Membrane</keyword>
<protein>
    <submittedName>
        <fullName evidence="8">MFS transporter</fullName>
    </submittedName>
</protein>
<dbReference type="Gene3D" id="1.20.1250.20">
    <property type="entry name" value="MFS general substrate transporter like domains"/>
    <property type="match status" value="1"/>
</dbReference>
<dbReference type="PROSITE" id="PS50850">
    <property type="entry name" value="MFS"/>
    <property type="match status" value="1"/>
</dbReference>
<proteinExistence type="predicted"/>
<dbReference type="InterPro" id="IPR011701">
    <property type="entry name" value="MFS"/>
</dbReference>
<keyword evidence="4 6" id="KW-1133">Transmembrane helix</keyword>
<dbReference type="PANTHER" id="PTHR23530">
    <property type="entry name" value="TRANSPORT PROTEIN-RELATED"/>
    <property type="match status" value="1"/>
</dbReference>
<dbReference type="Pfam" id="PF07690">
    <property type="entry name" value="MFS_1"/>
    <property type="match status" value="1"/>
</dbReference>
<evidence type="ECO:0000256" key="1">
    <source>
        <dbReference type="ARBA" id="ARBA00004651"/>
    </source>
</evidence>
<accession>A0ABQ1E8X7</accession>
<evidence type="ECO:0000313" key="8">
    <source>
        <dbReference type="EMBL" id="GFZ31223.1"/>
    </source>
</evidence>